<evidence type="ECO:0000313" key="2">
    <source>
        <dbReference type="Proteomes" id="UP000501179"/>
    </source>
</evidence>
<gene>
    <name evidence="1" type="ORF">HA039_00615</name>
</gene>
<keyword evidence="2" id="KW-1185">Reference proteome</keyword>
<proteinExistence type="predicted"/>
<reference evidence="1 2" key="1">
    <citation type="submission" date="2020-03" db="EMBL/GenBank/DDBJ databases">
        <title>A novel species.</title>
        <authorList>
            <person name="Gao J."/>
        </authorList>
    </citation>
    <scope>NUCLEOTIDE SEQUENCE [LARGE SCALE GENOMIC DNA]</scope>
    <source>
        <strain evidence="1 2">QMT-12</strain>
    </source>
</reference>
<dbReference type="EMBL" id="CP050177">
    <property type="protein sequence ID" value="QIQ00995.1"/>
    <property type="molecule type" value="Genomic_DNA"/>
</dbReference>
<accession>A0A6G9GRZ8</accession>
<organism evidence="1 2">
    <name type="scientific">Streptomyces liangshanensis</name>
    <dbReference type="NCBI Taxonomy" id="2717324"/>
    <lineage>
        <taxon>Bacteria</taxon>
        <taxon>Bacillati</taxon>
        <taxon>Actinomycetota</taxon>
        <taxon>Actinomycetes</taxon>
        <taxon>Kitasatosporales</taxon>
        <taxon>Streptomycetaceae</taxon>
        <taxon>Streptomyces</taxon>
    </lineage>
</organism>
<dbReference type="RefSeq" id="WP_167022157.1">
    <property type="nucleotide sequence ID" value="NZ_CP050177.1"/>
</dbReference>
<evidence type="ECO:0000313" key="1">
    <source>
        <dbReference type="EMBL" id="QIQ00995.1"/>
    </source>
</evidence>
<protein>
    <submittedName>
        <fullName evidence="1">Uncharacterized protein</fullName>
    </submittedName>
</protein>
<sequence>MSVYQVSCPARILFLPEELSALGELDGGFDVEPSLWCTLEAGHAGPHHVIAQCVRGSGPTAPWDMWARWGDDEYGPGRELVRLDACPAKFLKGAVSEEGCHLPLGHPGRHGYEFGPPITAADVLPDWLVRRFFE</sequence>
<dbReference type="Proteomes" id="UP000501179">
    <property type="component" value="Chromosome"/>
</dbReference>
<name>A0A6G9GRZ8_9ACTN</name>
<dbReference type="AlphaFoldDB" id="A0A6G9GRZ8"/>
<dbReference type="KEGG" id="slia:HA039_00615"/>